<accession>A0AAV4QRU1</accession>
<comment type="caution">
    <text evidence="1">The sequence shown here is derived from an EMBL/GenBank/DDBJ whole genome shotgun (WGS) entry which is preliminary data.</text>
</comment>
<gene>
    <name evidence="1" type="ORF">CDAR_449111</name>
</gene>
<sequence length="75" mass="8678">MSFSGKQLNGLTGLGTFLWSGRSFIHVSPRKNKKKMARRNIYEASSNYTRTHFRAHASFLMENFGFCLQFVELLD</sequence>
<proteinExistence type="predicted"/>
<organism evidence="1 2">
    <name type="scientific">Caerostris darwini</name>
    <dbReference type="NCBI Taxonomy" id="1538125"/>
    <lineage>
        <taxon>Eukaryota</taxon>
        <taxon>Metazoa</taxon>
        <taxon>Ecdysozoa</taxon>
        <taxon>Arthropoda</taxon>
        <taxon>Chelicerata</taxon>
        <taxon>Arachnida</taxon>
        <taxon>Araneae</taxon>
        <taxon>Araneomorphae</taxon>
        <taxon>Entelegynae</taxon>
        <taxon>Araneoidea</taxon>
        <taxon>Araneidae</taxon>
        <taxon>Caerostris</taxon>
    </lineage>
</organism>
<dbReference type="AlphaFoldDB" id="A0AAV4QRU1"/>
<dbReference type="Proteomes" id="UP001054837">
    <property type="component" value="Unassembled WGS sequence"/>
</dbReference>
<evidence type="ECO:0000313" key="2">
    <source>
        <dbReference type="Proteomes" id="UP001054837"/>
    </source>
</evidence>
<dbReference type="EMBL" id="BPLQ01004987">
    <property type="protein sequence ID" value="GIY11950.1"/>
    <property type="molecule type" value="Genomic_DNA"/>
</dbReference>
<reference evidence="1 2" key="1">
    <citation type="submission" date="2021-06" db="EMBL/GenBank/DDBJ databases">
        <title>Caerostris darwini draft genome.</title>
        <authorList>
            <person name="Kono N."/>
            <person name="Arakawa K."/>
        </authorList>
    </citation>
    <scope>NUCLEOTIDE SEQUENCE [LARGE SCALE GENOMIC DNA]</scope>
</reference>
<name>A0AAV4QRU1_9ARAC</name>
<evidence type="ECO:0000313" key="1">
    <source>
        <dbReference type="EMBL" id="GIY11950.1"/>
    </source>
</evidence>
<protein>
    <submittedName>
        <fullName evidence="1">Uncharacterized protein</fullName>
    </submittedName>
</protein>
<keyword evidence="2" id="KW-1185">Reference proteome</keyword>